<proteinExistence type="predicted"/>
<sequence>MASCHTRAERGVLRAFALRFLVIGLVLVITGATSLGLVALLAGTGFLLAADVSPRGAGAGRGQPG</sequence>
<dbReference type="EMBL" id="VWPH01000015">
    <property type="protein sequence ID" value="KAA5828378.1"/>
    <property type="molecule type" value="Genomic_DNA"/>
</dbReference>
<keyword evidence="1" id="KW-0812">Transmembrane</keyword>
<evidence type="ECO:0000313" key="2">
    <source>
        <dbReference type="EMBL" id="KAA5828378.1"/>
    </source>
</evidence>
<dbReference type="RefSeq" id="WP_150069878.1">
    <property type="nucleotide sequence ID" value="NZ_JBEPDJ010000001.1"/>
</dbReference>
<name>A0A5M7BJP2_SACHI</name>
<keyword evidence="3" id="KW-1185">Reference proteome</keyword>
<gene>
    <name evidence="2" type="ORF">F1721_28460</name>
</gene>
<evidence type="ECO:0000313" key="3">
    <source>
        <dbReference type="Proteomes" id="UP000323946"/>
    </source>
</evidence>
<reference evidence="2 3" key="1">
    <citation type="submission" date="2019-09" db="EMBL/GenBank/DDBJ databases">
        <title>Draft genome sequence of the thermophilic Saccharopolyspora hirsuta VKM Ac-666T.</title>
        <authorList>
            <person name="Lobastova T.G."/>
            <person name="Fokina V."/>
            <person name="Bragin E.Y."/>
            <person name="Shtratnikova V.Y."/>
            <person name="Starodumova I.P."/>
            <person name="Tarlachkov S.V."/>
            <person name="Donova M.V."/>
        </authorList>
    </citation>
    <scope>NUCLEOTIDE SEQUENCE [LARGE SCALE GENOMIC DNA]</scope>
    <source>
        <strain evidence="2 3">VKM Ac-666</strain>
    </source>
</reference>
<feature type="transmembrane region" description="Helical" evidence="1">
    <location>
        <begin position="20"/>
        <end position="48"/>
    </location>
</feature>
<protein>
    <submittedName>
        <fullName evidence="2">Uncharacterized protein</fullName>
    </submittedName>
</protein>
<dbReference type="AlphaFoldDB" id="A0A5M7BJP2"/>
<keyword evidence="1" id="KW-1133">Transmembrane helix</keyword>
<accession>A0A5M7BJP2</accession>
<dbReference type="SMR" id="A0A5M7BJP2"/>
<organism evidence="2 3">
    <name type="scientific">Saccharopolyspora hirsuta</name>
    <dbReference type="NCBI Taxonomy" id="1837"/>
    <lineage>
        <taxon>Bacteria</taxon>
        <taxon>Bacillati</taxon>
        <taxon>Actinomycetota</taxon>
        <taxon>Actinomycetes</taxon>
        <taxon>Pseudonocardiales</taxon>
        <taxon>Pseudonocardiaceae</taxon>
        <taxon>Saccharopolyspora</taxon>
    </lineage>
</organism>
<keyword evidence="1" id="KW-0472">Membrane</keyword>
<dbReference type="Proteomes" id="UP000323946">
    <property type="component" value="Unassembled WGS sequence"/>
</dbReference>
<evidence type="ECO:0000256" key="1">
    <source>
        <dbReference type="SAM" id="Phobius"/>
    </source>
</evidence>
<comment type="caution">
    <text evidence="2">The sequence shown here is derived from an EMBL/GenBank/DDBJ whole genome shotgun (WGS) entry which is preliminary data.</text>
</comment>